<keyword evidence="2" id="KW-1185">Reference proteome</keyword>
<sequence length="104" mass="10598">KLSEAMEVAHELGVRRPLLDERGKMQEAINIGEEVGKAGATTSVVKAGAHGGIGEAVAKAGVGEVPWDGEHTAIGIIQGITGVPKTAPLGVGRGWTSANGRAHR</sequence>
<evidence type="ECO:0000313" key="2">
    <source>
        <dbReference type="Proteomes" id="UP001642360"/>
    </source>
</evidence>
<dbReference type="EMBL" id="CAUOFW020000759">
    <property type="protein sequence ID" value="CAK9136514.1"/>
    <property type="molecule type" value="Genomic_DNA"/>
</dbReference>
<dbReference type="AlphaFoldDB" id="A0ABC8QUU3"/>
<comment type="caution">
    <text evidence="1">The sequence shown here is derived from an EMBL/GenBank/DDBJ whole genome shotgun (WGS) entry which is preliminary data.</text>
</comment>
<reference evidence="1 2" key="1">
    <citation type="submission" date="2024-02" db="EMBL/GenBank/DDBJ databases">
        <authorList>
            <person name="Vignale AGUSTIN F."/>
            <person name="Sosa J E."/>
            <person name="Modenutti C."/>
        </authorList>
    </citation>
    <scope>NUCLEOTIDE SEQUENCE [LARGE SCALE GENOMIC DNA]</scope>
</reference>
<feature type="non-terminal residue" evidence="1">
    <location>
        <position position="1"/>
    </location>
</feature>
<gene>
    <name evidence="1" type="ORF">ILEXP_LOCUS3497</name>
</gene>
<dbReference type="Proteomes" id="UP001642360">
    <property type="component" value="Unassembled WGS sequence"/>
</dbReference>
<evidence type="ECO:0000313" key="1">
    <source>
        <dbReference type="EMBL" id="CAK9136514.1"/>
    </source>
</evidence>
<proteinExistence type="predicted"/>
<name>A0ABC8QUU3_9AQUA</name>
<accession>A0ABC8QUU3</accession>
<protein>
    <submittedName>
        <fullName evidence="1">Uncharacterized protein</fullName>
    </submittedName>
</protein>
<organism evidence="1 2">
    <name type="scientific">Ilex paraguariensis</name>
    <name type="common">yerba mate</name>
    <dbReference type="NCBI Taxonomy" id="185542"/>
    <lineage>
        <taxon>Eukaryota</taxon>
        <taxon>Viridiplantae</taxon>
        <taxon>Streptophyta</taxon>
        <taxon>Embryophyta</taxon>
        <taxon>Tracheophyta</taxon>
        <taxon>Spermatophyta</taxon>
        <taxon>Magnoliopsida</taxon>
        <taxon>eudicotyledons</taxon>
        <taxon>Gunneridae</taxon>
        <taxon>Pentapetalae</taxon>
        <taxon>asterids</taxon>
        <taxon>campanulids</taxon>
        <taxon>Aquifoliales</taxon>
        <taxon>Aquifoliaceae</taxon>
        <taxon>Ilex</taxon>
    </lineage>
</organism>